<name>A0A484HM79_9BACT</name>
<sequence length="149" mass="16987">MKWLLDKYEVAGIIEHKLGDLIPDPALQTIVSDKEYRSVSLKWVTGRISTDEILTGAYTENVFDCEDMAFYLRTKASLFSLHSGRDAPMAMGILLTHIHAFNFCVDDSRSLTLIDTANFARKGYCRKQEDFEKFLEIDEAGNLIRLAFI</sequence>
<gene>
    <name evidence="1" type="ORF">EPICR_80021</name>
</gene>
<dbReference type="AlphaFoldDB" id="A0A484HM79"/>
<evidence type="ECO:0000313" key="1">
    <source>
        <dbReference type="EMBL" id="VEN75330.1"/>
    </source>
</evidence>
<accession>A0A484HM79</accession>
<proteinExistence type="predicted"/>
<protein>
    <submittedName>
        <fullName evidence="1">Uncharacterized protein</fullName>
    </submittedName>
</protein>
<dbReference type="Gene3D" id="3.30.460.70">
    <property type="match status" value="1"/>
</dbReference>
<organism evidence="1">
    <name type="scientific">uncultured Desulfobacteraceae bacterium</name>
    <dbReference type="NCBI Taxonomy" id="218296"/>
    <lineage>
        <taxon>Bacteria</taxon>
        <taxon>Pseudomonadati</taxon>
        <taxon>Thermodesulfobacteriota</taxon>
        <taxon>Desulfobacteria</taxon>
        <taxon>Desulfobacterales</taxon>
        <taxon>Desulfobacteraceae</taxon>
        <taxon>environmental samples</taxon>
    </lineage>
</organism>
<dbReference type="EMBL" id="CAACVI010000051">
    <property type="protein sequence ID" value="VEN75330.1"/>
    <property type="molecule type" value="Genomic_DNA"/>
</dbReference>
<reference evidence="1" key="1">
    <citation type="submission" date="2019-01" db="EMBL/GenBank/DDBJ databases">
        <authorList>
            <consortium name="Genoscope - CEA"/>
            <person name="William W."/>
        </authorList>
    </citation>
    <scope>NUCLEOTIDE SEQUENCE</scope>
    <source>
        <strain evidence="1">CR-1</strain>
    </source>
</reference>